<dbReference type="EMBL" id="AALGDA010000061">
    <property type="protein sequence ID" value="ECY9783962.1"/>
    <property type="molecule type" value="Genomic_DNA"/>
</dbReference>
<dbReference type="EMBL" id="AAAIXK010000001">
    <property type="protein sequence ID" value="EAC5549164.1"/>
    <property type="molecule type" value="Genomic_DNA"/>
</dbReference>
<dbReference type="Proteomes" id="UP000365297">
    <property type="component" value="Unassembled WGS sequence"/>
</dbReference>
<evidence type="ECO:0000313" key="11">
    <source>
        <dbReference type="Proteomes" id="UP000489121"/>
    </source>
</evidence>
<evidence type="ECO:0000313" key="10">
    <source>
        <dbReference type="Proteomes" id="UP000365297"/>
    </source>
</evidence>
<dbReference type="EC" id="3.5.99.6" evidence="8"/>
<evidence type="ECO:0000313" key="6">
    <source>
        <dbReference type="EMBL" id="EAH4240786.1"/>
    </source>
</evidence>
<dbReference type="InterPro" id="IPR037171">
    <property type="entry name" value="NagB/RpiA_transferase-like"/>
</dbReference>
<dbReference type="InterPro" id="IPR004547">
    <property type="entry name" value="Glucosamine6P_isomerase"/>
</dbReference>
<feature type="domain" description="Glucosamine/galactosamine-6-phosphate isomerase" evidence="3">
    <location>
        <begin position="11"/>
        <end position="230"/>
    </location>
</feature>
<dbReference type="KEGG" id="lmok:CQ02_04575"/>
<dbReference type="GO" id="GO:0042802">
    <property type="term" value="F:identical protein binding"/>
    <property type="evidence" value="ECO:0007669"/>
    <property type="project" value="TreeGrafter"/>
</dbReference>
<evidence type="ECO:0000313" key="8">
    <source>
        <dbReference type="EMBL" id="RKA10833.1"/>
    </source>
</evidence>
<dbReference type="GO" id="GO:0006043">
    <property type="term" value="P:glucosamine catabolic process"/>
    <property type="evidence" value="ECO:0007669"/>
    <property type="project" value="TreeGrafter"/>
</dbReference>
<protein>
    <submittedName>
        <fullName evidence="6 8">Glucosamine-6-phosphate deaminase</fullName>
        <ecNumber evidence="8">3.5.99.6</ecNumber>
    </submittedName>
</protein>
<dbReference type="CDD" id="cd01399">
    <property type="entry name" value="GlcN6P_deaminase"/>
    <property type="match status" value="1"/>
</dbReference>
<dbReference type="EMBL" id="AABGUK010000001">
    <property type="protein sequence ID" value="EAH4240786.1"/>
    <property type="molecule type" value="Genomic_DNA"/>
</dbReference>
<dbReference type="GO" id="GO:0005975">
    <property type="term" value="P:carbohydrate metabolic process"/>
    <property type="evidence" value="ECO:0007669"/>
    <property type="project" value="InterPro"/>
</dbReference>
<dbReference type="AlphaFoldDB" id="A0A0B8QPS3"/>
<dbReference type="Proteomes" id="UP000528151">
    <property type="component" value="Unassembled WGS sequence"/>
</dbReference>
<evidence type="ECO:0000313" key="9">
    <source>
        <dbReference type="Proteomes" id="UP000272537"/>
    </source>
</evidence>
<evidence type="ECO:0000259" key="3">
    <source>
        <dbReference type="Pfam" id="PF01182"/>
    </source>
</evidence>
<comment type="caution">
    <text evidence="6">The sequence shown here is derived from an EMBL/GenBank/DDBJ whole genome shotgun (WGS) entry which is preliminary data.</text>
</comment>
<evidence type="ECO:0000313" key="13">
    <source>
        <dbReference type="Proteomes" id="UP000528151"/>
    </source>
</evidence>
<dbReference type="RefSeq" id="WP_010958825.1">
    <property type="nucleotide sequence ID" value="NC_021825.2"/>
</dbReference>
<organism evidence="6 12">
    <name type="scientific">Listeria monocytogenes</name>
    <dbReference type="NCBI Taxonomy" id="1639"/>
    <lineage>
        <taxon>Bacteria</taxon>
        <taxon>Bacillati</taxon>
        <taxon>Bacillota</taxon>
        <taxon>Bacilli</taxon>
        <taxon>Bacillales</taxon>
        <taxon>Listeriaceae</taxon>
        <taxon>Listeria</taxon>
    </lineage>
</organism>
<dbReference type="EMBL" id="QXLS01000001">
    <property type="protein sequence ID" value="RKA10833.1"/>
    <property type="molecule type" value="Genomic_DNA"/>
</dbReference>
<gene>
    <name evidence="8" type="primary">nagb_2</name>
    <name evidence="4" type="ORF">ARY78_01820</name>
    <name evidence="5" type="ORF">CA369_02235</name>
    <name evidence="8" type="ORF">DYZ80_00365</name>
    <name evidence="6" type="ORF">E5F58_02090</name>
    <name evidence="7" type="ORF">F6515_13305</name>
</gene>
<keyword evidence="1 8" id="KW-0378">Hydrolase</keyword>
<evidence type="ECO:0000256" key="1">
    <source>
        <dbReference type="ARBA" id="ARBA00022801"/>
    </source>
</evidence>
<dbReference type="GO" id="GO:0019262">
    <property type="term" value="P:N-acetylneuraminate catabolic process"/>
    <property type="evidence" value="ECO:0007669"/>
    <property type="project" value="TreeGrafter"/>
</dbReference>
<dbReference type="GO" id="GO:0006046">
    <property type="term" value="P:N-acetylglucosamine catabolic process"/>
    <property type="evidence" value="ECO:0007669"/>
    <property type="project" value="TreeGrafter"/>
</dbReference>
<dbReference type="InterPro" id="IPR006148">
    <property type="entry name" value="Glc/Gal-6P_isomerase"/>
</dbReference>
<evidence type="ECO:0000313" key="5">
    <source>
        <dbReference type="EMBL" id="EAG4461094.1"/>
    </source>
</evidence>
<dbReference type="PANTHER" id="PTHR11280">
    <property type="entry name" value="GLUCOSAMINE-6-PHOSPHATE ISOMERASE"/>
    <property type="match status" value="1"/>
</dbReference>
<keyword evidence="2" id="KW-0119">Carbohydrate metabolism</keyword>
<evidence type="ECO:0000313" key="12">
    <source>
        <dbReference type="Proteomes" id="UP000527632"/>
    </source>
</evidence>
<name>A0A0B8QPS3_LISMN</name>
<dbReference type="Proteomes" id="UP000272537">
    <property type="component" value="Unassembled WGS sequence"/>
</dbReference>
<sequence>MKLIINENEQLVAQTVTQRIIELVKEKPASLICIAGGDTPLLTIEALIKANQTGEVDFSETQFVGLDEWVGLGRETKGSCIQTLYDAFFDRLKNVSSEQICFFDGKATSLTDECARVDKFIDDRGGMDFILLGIGLNGHIGFNEPFVPVDVNCHVVELDDVTKRVMSKYFDTDLPLTHGISLGMQQILAAKEIYLVATGEKKIDIVKQVVEKEPTVAIPATLVKDSNTTLVVDKIAASGVEA</sequence>
<dbReference type="Gene3D" id="3.40.50.1360">
    <property type="match status" value="1"/>
</dbReference>
<dbReference type="Proteomes" id="UP000489121">
    <property type="component" value="Unassembled WGS sequence"/>
</dbReference>
<evidence type="ECO:0000256" key="2">
    <source>
        <dbReference type="ARBA" id="ARBA00023277"/>
    </source>
</evidence>
<evidence type="ECO:0000313" key="7">
    <source>
        <dbReference type="EMBL" id="ECY9783962.1"/>
    </source>
</evidence>
<reference evidence="6 12" key="2">
    <citation type="submission" date="2019-04" db="EMBL/GenBank/DDBJ databases">
        <authorList>
            <consortium name="GenomeTrakr: Next Generation Sequencing Network for Food Pathogen Tracability"/>
        </authorList>
    </citation>
    <scope>NUCLEOTIDE SEQUENCE [LARGE SCALE GENOMIC DNA]</scope>
    <source>
        <strain evidence="5 13">CFSAN063727</strain>
        <strain evidence="4 10">FDA00007096</strain>
        <strain evidence="6 12">LS1344</strain>
    </source>
</reference>
<dbReference type="Pfam" id="PF01182">
    <property type="entry name" value="Glucosamine_iso"/>
    <property type="match status" value="1"/>
</dbReference>
<reference evidence="7 11" key="3">
    <citation type="submission" date="2019-09" db="EMBL/GenBank/DDBJ databases">
        <authorList>
            <consortium name="PulseNet: The National Subtyping Network for Foodborne Disease Surveillance"/>
            <person name="Tarr C.L."/>
            <person name="Trees E."/>
            <person name="Katz L.S."/>
            <person name="Carleton-Romer H.A."/>
            <person name="Stroika S."/>
            <person name="Kucerova Z."/>
            <person name="Roache K.F."/>
            <person name="Sabol A.L."/>
            <person name="Besser J."/>
            <person name="Gerner-Smidt P."/>
        </authorList>
    </citation>
    <scope>NUCLEOTIDE SEQUENCE [LARGE SCALE GENOMIC DNA]</scope>
    <source>
        <strain evidence="7 11">PNUSAL005692</strain>
    </source>
</reference>
<dbReference type="GO" id="GO:0005737">
    <property type="term" value="C:cytoplasm"/>
    <property type="evidence" value="ECO:0007669"/>
    <property type="project" value="TreeGrafter"/>
</dbReference>
<evidence type="ECO:0000313" key="4">
    <source>
        <dbReference type="EMBL" id="EAC5549164.1"/>
    </source>
</evidence>
<accession>A0A0B8QPS3</accession>
<dbReference type="EMBL" id="AABBZO010000002">
    <property type="protein sequence ID" value="EAG4461094.1"/>
    <property type="molecule type" value="Genomic_DNA"/>
</dbReference>
<proteinExistence type="predicted"/>
<dbReference type="Proteomes" id="UP000527632">
    <property type="component" value="Unassembled WGS sequence"/>
</dbReference>
<dbReference type="PANTHER" id="PTHR11280:SF5">
    <property type="entry name" value="GLUCOSAMINE-6-PHOSPHATE ISOMERASE"/>
    <property type="match status" value="1"/>
</dbReference>
<dbReference type="GO" id="GO:0004342">
    <property type="term" value="F:glucosamine-6-phosphate deaminase activity"/>
    <property type="evidence" value="ECO:0007669"/>
    <property type="project" value="UniProtKB-EC"/>
</dbReference>
<dbReference type="SUPFAM" id="SSF100950">
    <property type="entry name" value="NagB/RpiA/CoA transferase-like"/>
    <property type="match status" value="1"/>
</dbReference>
<reference evidence="8 9" key="1">
    <citation type="journal article" date="2018" name="BMC Genomics">
        <title>Genes significantly associated with lineage II food isolates of Listeria monocytogenes.</title>
        <authorList>
            <person name="Pirone-Davies C."/>
            <person name="Chen Y."/>
            <person name="Pightling A."/>
            <person name="Ryan G."/>
            <person name="Wang Y."/>
            <person name="Yao K."/>
            <person name="Hoffmann M."/>
            <person name="Allard M.W."/>
        </authorList>
    </citation>
    <scope>NUCLEOTIDE SEQUENCE [LARGE SCALE GENOMIC DNA]</scope>
    <source>
        <strain evidence="8 9">PNUSAL000550</strain>
    </source>
</reference>